<dbReference type="AlphaFoldDB" id="A0A517W0A0"/>
<reference evidence="1 2" key="1">
    <citation type="submission" date="2019-03" db="EMBL/GenBank/DDBJ databases">
        <title>Deep-cultivation of Planctomycetes and their phenomic and genomic characterization uncovers novel biology.</title>
        <authorList>
            <person name="Wiegand S."/>
            <person name="Jogler M."/>
            <person name="Boedeker C."/>
            <person name="Pinto D."/>
            <person name="Vollmers J."/>
            <person name="Rivas-Marin E."/>
            <person name="Kohn T."/>
            <person name="Peeters S.H."/>
            <person name="Heuer A."/>
            <person name="Rast P."/>
            <person name="Oberbeckmann S."/>
            <person name="Bunk B."/>
            <person name="Jeske O."/>
            <person name="Meyerdierks A."/>
            <person name="Storesund J.E."/>
            <person name="Kallscheuer N."/>
            <person name="Luecker S."/>
            <person name="Lage O.M."/>
            <person name="Pohl T."/>
            <person name="Merkel B.J."/>
            <person name="Hornburger P."/>
            <person name="Mueller R.-W."/>
            <person name="Bruemmer F."/>
            <person name="Labrenz M."/>
            <person name="Spormann A.M."/>
            <person name="Op den Camp H."/>
            <person name="Overmann J."/>
            <person name="Amann R."/>
            <person name="Jetten M.S.M."/>
            <person name="Mascher T."/>
            <person name="Medema M.H."/>
            <person name="Devos D.P."/>
            <person name="Kaster A.-K."/>
            <person name="Ovreas L."/>
            <person name="Rohde M."/>
            <person name="Galperin M.Y."/>
            <person name="Jogler C."/>
        </authorList>
    </citation>
    <scope>NUCLEOTIDE SEQUENCE [LARGE SCALE GENOMIC DNA]</scope>
    <source>
        <strain evidence="1 2">V144</strain>
    </source>
</reference>
<dbReference type="PRINTS" id="PR00021">
    <property type="entry name" value="PRORICH"/>
</dbReference>
<organism evidence="1 2">
    <name type="scientific">Gimesia aquarii</name>
    <dbReference type="NCBI Taxonomy" id="2527964"/>
    <lineage>
        <taxon>Bacteria</taxon>
        <taxon>Pseudomonadati</taxon>
        <taxon>Planctomycetota</taxon>
        <taxon>Planctomycetia</taxon>
        <taxon>Planctomycetales</taxon>
        <taxon>Planctomycetaceae</taxon>
        <taxon>Gimesia</taxon>
    </lineage>
</organism>
<dbReference type="EMBL" id="CP037920">
    <property type="protein sequence ID" value="QDT98677.1"/>
    <property type="molecule type" value="Genomic_DNA"/>
</dbReference>
<protein>
    <submittedName>
        <fullName evidence="1">Uncharacterized protein</fullName>
    </submittedName>
</protein>
<evidence type="ECO:0000313" key="2">
    <source>
        <dbReference type="Proteomes" id="UP000318704"/>
    </source>
</evidence>
<accession>A0A517W0A0</accession>
<proteinExistence type="predicted"/>
<sequence>MFRQLTGVLVLLLTLTNPSYSDVELSGIVTSNDTQKPIKGVFIRVKAERSGRTLGNIGRTDKDGRYSIKIKEVDEAIFLDFNPGDRTNNAPDSVRLLSGSKKQQINKVLRAGNIVRARSMAPRSCPKPCCPNPCCPNPCCPNPCCPNPCCPNPCCPPIEKSEKQKIEPIPDGKSNFRKMSSNDRLKDALEKLASFEDFGYRLIQINNPDEFDIQMKKSIVNYMRNMPLAKELIYGEDQYSQGLYNALTRKREIVFSLYNLENIEQTRVNSPEPCCHVYKCKKRYRKSRKCRVRKKCWRR</sequence>
<dbReference type="Proteomes" id="UP000318704">
    <property type="component" value="Chromosome"/>
</dbReference>
<evidence type="ECO:0000313" key="1">
    <source>
        <dbReference type="EMBL" id="QDT98677.1"/>
    </source>
</evidence>
<dbReference type="KEGG" id="gaw:V144x_41840"/>
<dbReference type="RefSeq" id="WP_144987538.1">
    <property type="nucleotide sequence ID" value="NZ_CP037920.1"/>
</dbReference>
<name>A0A517W0A0_9PLAN</name>
<gene>
    <name evidence="1" type="ORF">V144x_41840</name>
</gene>